<dbReference type="Proteomes" id="UP000005408">
    <property type="component" value="Unassembled WGS sequence"/>
</dbReference>
<reference evidence="3" key="1">
    <citation type="submission" date="2022-08" db="UniProtKB">
        <authorList>
            <consortium name="EnsemblMetazoa"/>
        </authorList>
    </citation>
    <scope>IDENTIFICATION</scope>
    <source>
        <strain evidence="3">05x7-T-G4-1.051#20</strain>
    </source>
</reference>
<dbReference type="PANTHER" id="PTHR24043">
    <property type="entry name" value="SCAVENGER RECEPTOR CLASS F"/>
    <property type="match status" value="1"/>
</dbReference>
<feature type="domain" description="EGF-like" evidence="2">
    <location>
        <begin position="193"/>
        <end position="225"/>
    </location>
</feature>
<feature type="domain" description="EGF-like" evidence="2">
    <location>
        <begin position="283"/>
        <end position="313"/>
    </location>
</feature>
<proteinExistence type="predicted"/>
<organism evidence="3 4">
    <name type="scientific">Magallana gigas</name>
    <name type="common">Pacific oyster</name>
    <name type="synonym">Crassostrea gigas</name>
    <dbReference type="NCBI Taxonomy" id="29159"/>
    <lineage>
        <taxon>Eukaryota</taxon>
        <taxon>Metazoa</taxon>
        <taxon>Spiralia</taxon>
        <taxon>Lophotrochozoa</taxon>
        <taxon>Mollusca</taxon>
        <taxon>Bivalvia</taxon>
        <taxon>Autobranchia</taxon>
        <taxon>Pteriomorphia</taxon>
        <taxon>Ostreida</taxon>
        <taxon>Ostreoidea</taxon>
        <taxon>Ostreidae</taxon>
        <taxon>Magallana</taxon>
    </lineage>
</organism>
<evidence type="ECO:0000313" key="4">
    <source>
        <dbReference type="Proteomes" id="UP000005408"/>
    </source>
</evidence>
<dbReference type="GO" id="GO:0005044">
    <property type="term" value="F:scavenger receptor activity"/>
    <property type="evidence" value="ECO:0007669"/>
    <property type="project" value="InterPro"/>
</dbReference>
<evidence type="ECO:0000313" key="3">
    <source>
        <dbReference type="EnsemblMetazoa" id="G9382.1:cds"/>
    </source>
</evidence>
<dbReference type="SMART" id="SM00181">
    <property type="entry name" value="EGF"/>
    <property type="match status" value="5"/>
</dbReference>
<dbReference type="EnsemblMetazoa" id="G9382.1">
    <property type="protein sequence ID" value="G9382.1:cds"/>
    <property type="gene ID" value="G9382"/>
</dbReference>
<evidence type="ECO:0000256" key="1">
    <source>
        <dbReference type="ARBA" id="ARBA00022536"/>
    </source>
</evidence>
<dbReference type="InterPro" id="IPR000742">
    <property type="entry name" value="EGF"/>
</dbReference>
<dbReference type="InterPro" id="IPR009030">
    <property type="entry name" value="Growth_fac_rcpt_cys_sf"/>
</dbReference>
<feature type="domain" description="EGF-like" evidence="2">
    <location>
        <begin position="376"/>
        <end position="408"/>
    </location>
</feature>
<accession>A0A8W8NZ35</accession>
<dbReference type="AlphaFoldDB" id="A0A8W8NZ35"/>
<protein>
    <recommendedName>
        <fullName evidence="2">EGF-like domain-containing protein</fullName>
    </recommendedName>
</protein>
<feature type="domain" description="EGF-like" evidence="2">
    <location>
        <begin position="156"/>
        <end position="191"/>
    </location>
</feature>
<dbReference type="InterPro" id="IPR042635">
    <property type="entry name" value="MEGF10/SREC1/2-like"/>
</dbReference>
<feature type="domain" description="EGF-like" evidence="2">
    <location>
        <begin position="315"/>
        <end position="359"/>
    </location>
</feature>
<dbReference type="SUPFAM" id="SSF57184">
    <property type="entry name" value="Growth factor receptor domain"/>
    <property type="match status" value="1"/>
</dbReference>
<sequence>MCTAGRKKTSHLTNQHDRNTRQNIWRSLEQSGLWTDCIQNYLSRGQCTMSEYGHSTATWHVDLGKVHKIAHIVMYFPYEKCKFGWFGSYCENKCSENCRVPGKCDWITGLCEGGCQAGWESPECDKKCDDGKFGLGCTEFCGNCRLIEIEEMEYGKCRHVDGVCIYGCNPGYYGDRCLQHCPNGFYGDKCSLQCPVNCTYCHIETGVCEECYPGFTGPDCLSTCEPGRYAIGCYQRRSPFCNTPKCDFISGACVDGCKTDWEGMQCLEWCPVPAYYGEDCSLPCPQNCLEGHCHIVDGSCFKCKVGYKGANCDEECEGGTFGLDCNKTCGNCEHMKHCQHVTGVCTHGCNPGYYGLRCTYEQFCEPGYYGINCMQRCSSHCNISRVCHQRSGICKDGCEIGWKGKLCEDEQTNEGRSTIDDHYTIYSSAIAVVLVICLRCYTYFILECDDGKFGRGCTEFCGNCSMIEREEMEDWKCCHVDGFCKYGCNPGYYGDRWQHCPNGFYGDKWLM</sequence>
<name>A0A8W8NZ35_MAGGI</name>
<dbReference type="Gene3D" id="2.170.300.10">
    <property type="entry name" value="Tie2 ligand-binding domain superfamily"/>
    <property type="match status" value="3"/>
</dbReference>
<keyword evidence="4" id="KW-1185">Reference proteome</keyword>
<keyword evidence="1" id="KW-0245">EGF-like domain</keyword>
<evidence type="ECO:0000259" key="2">
    <source>
        <dbReference type="SMART" id="SM00181"/>
    </source>
</evidence>
<dbReference type="PANTHER" id="PTHR24043:SF8">
    <property type="entry name" value="EGF-LIKE DOMAIN-CONTAINING PROTEIN"/>
    <property type="match status" value="1"/>
</dbReference>